<evidence type="ECO:0000313" key="2">
    <source>
        <dbReference type="EMBL" id="MBB5867671.1"/>
    </source>
</evidence>
<dbReference type="Gene3D" id="3.40.1520.20">
    <property type="match status" value="1"/>
</dbReference>
<dbReference type="Proteomes" id="UP000587527">
    <property type="component" value="Unassembled WGS sequence"/>
</dbReference>
<dbReference type="EMBL" id="JACHMN010000001">
    <property type="protein sequence ID" value="MBB5867671.1"/>
    <property type="molecule type" value="Genomic_DNA"/>
</dbReference>
<dbReference type="InterPro" id="IPR007055">
    <property type="entry name" value="BON_dom"/>
</dbReference>
<accession>A0A841BLD2</accession>
<gene>
    <name evidence="2" type="ORF">F4553_001050</name>
</gene>
<proteinExistence type="predicted"/>
<feature type="domain" description="BON" evidence="1">
    <location>
        <begin position="9"/>
        <end position="71"/>
    </location>
</feature>
<dbReference type="RefSeq" id="WP_312875093.1">
    <property type="nucleotide sequence ID" value="NZ_JACHMN010000001.1"/>
</dbReference>
<evidence type="ECO:0000313" key="3">
    <source>
        <dbReference type="Proteomes" id="UP000587527"/>
    </source>
</evidence>
<comment type="caution">
    <text evidence="2">The sequence shown here is derived from an EMBL/GenBank/DDBJ whole genome shotgun (WGS) entry which is preliminary data.</text>
</comment>
<dbReference type="AlphaFoldDB" id="A0A841BLD2"/>
<protein>
    <submittedName>
        <fullName evidence="2">Osmotically-inducible protein OsmY</fullName>
    </submittedName>
</protein>
<reference evidence="2 3" key="1">
    <citation type="submission" date="2020-08" db="EMBL/GenBank/DDBJ databases">
        <title>Sequencing the genomes of 1000 actinobacteria strains.</title>
        <authorList>
            <person name="Klenk H.-P."/>
        </authorList>
    </citation>
    <scope>NUCLEOTIDE SEQUENCE [LARGE SCALE GENOMIC DNA]</scope>
    <source>
        <strain evidence="2 3">DSM 45362</strain>
    </source>
</reference>
<organism evidence="2 3">
    <name type="scientific">Allocatelliglobosispora scoriae</name>
    <dbReference type="NCBI Taxonomy" id="643052"/>
    <lineage>
        <taxon>Bacteria</taxon>
        <taxon>Bacillati</taxon>
        <taxon>Actinomycetota</taxon>
        <taxon>Actinomycetes</taxon>
        <taxon>Micromonosporales</taxon>
        <taxon>Micromonosporaceae</taxon>
        <taxon>Allocatelliglobosispora</taxon>
    </lineage>
</organism>
<dbReference type="Pfam" id="PF04972">
    <property type="entry name" value="BON"/>
    <property type="match status" value="1"/>
</dbReference>
<sequence>MTTNRCSDAEIQRMLAEDGQIAELGIEIFCNDDAVVLRGDVQSDERRDAIAAAVSGHFPGLAVHNDICVLPAHAPTAPEAL</sequence>
<evidence type="ECO:0000259" key="1">
    <source>
        <dbReference type="Pfam" id="PF04972"/>
    </source>
</evidence>
<name>A0A841BLD2_9ACTN</name>
<keyword evidence="3" id="KW-1185">Reference proteome</keyword>